<keyword evidence="2" id="KW-1185">Reference proteome</keyword>
<evidence type="ECO:0008006" key="3">
    <source>
        <dbReference type="Google" id="ProtNLM"/>
    </source>
</evidence>
<comment type="caution">
    <text evidence="1">The sequence shown here is derived from an EMBL/GenBank/DDBJ whole genome shotgun (WGS) entry which is preliminary data.</text>
</comment>
<reference evidence="1 2" key="1">
    <citation type="submission" date="2017-11" db="EMBL/GenBank/DDBJ databases">
        <title>De novo assembly and phasing of dikaryotic genomes from two isolates of Puccinia coronata f. sp. avenae, the causal agent of oat crown rust.</title>
        <authorList>
            <person name="Miller M.E."/>
            <person name="Zhang Y."/>
            <person name="Omidvar V."/>
            <person name="Sperschneider J."/>
            <person name="Schwessinger B."/>
            <person name="Raley C."/>
            <person name="Palmer J.M."/>
            <person name="Garnica D."/>
            <person name="Upadhyaya N."/>
            <person name="Rathjen J."/>
            <person name="Taylor J.M."/>
            <person name="Park R.F."/>
            <person name="Dodds P.N."/>
            <person name="Hirsch C.D."/>
            <person name="Kianian S.F."/>
            <person name="Figueroa M."/>
        </authorList>
    </citation>
    <scope>NUCLEOTIDE SEQUENCE [LARGE SCALE GENOMIC DNA]</scope>
    <source>
        <strain evidence="1">12NC29</strain>
    </source>
</reference>
<evidence type="ECO:0000313" key="2">
    <source>
        <dbReference type="Proteomes" id="UP000235388"/>
    </source>
</evidence>
<dbReference type="AlphaFoldDB" id="A0A2N5U9L9"/>
<dbReference type="Proteomes" id="UP000235388">
    <property type="component" value="Unassembled WGS sequence"/>
</dbReference>
<proteinExistence type="predicted"/>
<gene>
    <name evidence="1" type="ORF">PCANC_20206</name>
</gene>
<protein>
    <recommendedName>
        <fullName evidence="3">Peptidase A2 domain-containing protein</fullName>
    </recommendedName>
</protein>
<name>A0A2N5U9L9_9BASI</name>
<dbReference type="EMBL" id="PGCJ01000277">
    <property type="protein sequence ID" value="PLW34431.1"/>
    <property type="molecule type" value="Genomic_DNA"/>
</dbReference>
<dbReference type="InterPro" id="IPR021109">
    <property type="entry name" value="Peptidase_aspartic_dom_sf"/>
</dbReference>
<dbReference type="CDD" id="cd00303">
    <property type="entry name" value="retropepsin_like"/>
    <property type="match status" value="1"/>
</dbReference>
<sequence>MLAMVAQGNYDPNLAPPPALPLQTPSFTSPFEDKDLHGHDECYEDLEEAEAAVVPVSTVHVRLDISKGGCILVPTVFRLAGGVTIPATILVDTGLMANFINEGFVRKHDLKTRQQKHPICCIGFDGCEGVGGLVTQDWAGFIQLSSIDSKPVPLPASFGITRLGSVDAIFGLPWLDRQGWIASGSEKGGRHFTLGSTLFYVIESSAIGGQPEDKLCPPPSYTHGYLHKS</sequence>
<accession>A0A2N5U9L9</accession>
<organism evidence="1 2">
    <name type="scientific">Puccinia coronata f. sp. avenae</name>
    <dbReference type="NCBI Taxonomy" id="200324"/>
    <lineage>
        <taxon>Eukaryota</taxon>
        <taxon>Fungi</taxon>
        <taxon>Dikarya</taxon>
        <taxon>Basidiomycota</taxon>
        <taxon>Pucciniomycotina</taxon>
        <taxon>Pucciniomycetes</taxon>
        <taxon>Pucciniales</taxon>
        <taxon>Pucciniaceae</taxon>
        <taxon>Puccinia</taxon>
    </lineage>
</organism>
<dbReference type="OrthoDB" id="1750432at2759"/>
<dbReference type="Gene3D" id="2.40.70.10">
    <property type="entry name" value="Acid Proteases"/>
    <property type="match status" value="1"/>
</dbReference>
<dbReference type="Pfam" id="PF08284">
    <property type="entry name" value="RVP_2"/>
    <property type="match status" value="1"/>
</dbReference>
<evidence type="ECO:0000313" key="1">
    <source>
        <dbReference type="EMBL" id="PLW34431.1"/>
    </source>
</evidence>